<reference evidence="1 2" key="1">
    <citation type="submission" date="2018-08" db="EMBL/GenBank/DDBJ databases">
        <title>Draft genome sequences of two Aspergillus turcosus clinical strains isolated from bronchoalveolar lavage fluid: one azole-susceptible and the other azole-resistant.</title>
        <authorList>
            <person name="Parent-Michaud M."/>
            <person name="Dufresne P.J."/>
            <person name="Fournier E."/>
            <person name="Martineau C."/>
            <person name="Moreira S."/>
            <person name="Perkins V."/>
            <person name="De Repentigny L."/>
            <person name="Dufresne S.F."/>
        </authorList>
    </citation>
    <scope>NUCLEOTIDE SEQUENCE [LARGE SCALE GENOMIC DNA]</scope>
    <source>
        <strain evidence="1">HMR AF 1038</strain>
    </source>
</reference>
<gene>
    <name evidence="1" type="ORF">CFD26_102481</name>
</gene>
<proteinExistence type="predicted"/>
<evidence type="ECO:0000313" key="2">
    <source>
        <dbReference type="Proteomes" id="UP000215289"/>
    </source>
</evidence>
<dbReference type="PANTHER" id="PTHR42695">
    <property type="entry name" value="GLUTAMINE AMIDOTRANSFERASE YLR126C-RELATED"/>
    <property type="match status" value="1"/>
</dbReference>
<organism evidence="1 2">
    <name type="scientific">Aspergillus turcosus</name>
    <dbReference type="NCBI Taxonomy" id="1245748"/>
    <lineage>
        <taxon>Eukaryota</taxon>
        <taxon>Fungi</taxon>
        <taxon>Dikarya</taxon>
        <taxon>Ascomycota</taxon>
        <taxon>Pezizomycotina</taxon>
        <taxon>Eurotiomycetes</taxon>
        <taxon>Eurotiomycetidae</taxon>
        <taxon>Eurotiales</taxon>
        <taxon>Aspergillaceae</taxon>
        <taxon>Aspergillus</taxon>
        <taxon>Aspergillus subgen. Fumigati</taxon>
    </lineage>
</organism>
<name>A0A421CTV4_9EURO</name>
<sequence length="221" mass="23951">MHLHIAILDLDIPVPTVYAARGLYSSQFTHLLAAAATRLSKSLNKEITISTSSYDVIGGVFPPTHLLHPSPSSSPHHQVNEGRRETERIDGILLTGSSASVYRADTHPWIPSLQAFLAEVYMRYPHIKLFGSCFGHQMLAQVVVPGCVAEACPSGYEVGIGGITLEKEFMAGFGFPFPLSLMLAERKKETRLQLQLIHGDWVVSDPGIVSSGTGVDLPGAF</sequence>
<keyword evidence="2" id="KW-1185">Reference proteome</keyword>
<dbReference type="SUPFAM" id="SSF52317">
    <property type="entry name" value="Class I glutamine amidotransferase-like"/>
    <property type="match status" value="1"/>
</dbReference>
<comment type="caution">
    <text evidence="1">The sequence shown here is derived from an EMBL/GenBank/DDBJ whole genome shotgun (WGS) entry which is preliminary data.</text>
</comment>
<dbReference type="GO" id="GO:0005829">
    <property type="term" value="C:cytosol"/>
    <property type="evidence" value="ECO:0007669"/>
    <property type="project" value="TreeGrafter"/>
</dbReference>
<evidence type="ECO:0008006" key="3">
    <source>
        <dbReference type="Google" id="ProtNLM"/>
    </source>
</evidence>
<accession>A0A421CTV4</accession>
<dbReference type="Gene3D" id="3.40.50.880">
    <property type="match status" value="1"/>
</dbReference>
<dbReference type="GO" id="GO:0005634">
    <property type="term" value="C:nucleus"/>
    <property type="evidence" value="ECO:0007669"/>
    <property type="project" value="TreeGrafter"/>
</dbReference>
<dbReference type="Proteomes" id="UP000215289">
    <property type="component" value="Unassembled WGS sequence"/>
</dbReference>
<dbReference type="PANTHER" id="PTHR42695:SF6">
    <property type="entry name" value="GLUTAMINE AMIDOTRANSFERASE DOMAIN-CONTAINING PROTEIN"/>
    <property type="match status" value="1"/>
</dbReference>
<dbReference type="EMBL" id="NIDN02000354">
    <property type="protein sequence ID" value="RLL93266.1"/>
    <property type="molecule type" value="Genomic_DNA"/>
</dbReference>
<dbReference type="InterPro" id="IPR044992">
    <property type="entry name" value="ChyE-like"/>
</dbReference>
<dbReference type="STRING" id="1245748.A0A421CTV4"/>
<dbReference type="InterPro" id="IPR029062">
    <property type="entry name" value="Class_I_gatase-like"/>
</dbReference>
<protein>
    <recommendedName>
        <fullName evidence="3">Glutamine amidotransferase domain-containing protein</fullName>
    </recommendedName>
</protein>
<dbReference type="AlphaFoldDB" id="A0A421CTV4"/>
<dbReference type="OrthoDB" id="1669814at2759"/>
<evidence type="ECO:0000313" key="1">
    <source>
        <dbReference type="EMBL" id="RLL93266.1"/>
    </source>
</evidence>